<dbReference type="PATRIC" id="fig|1433287.3.peg.1566"/>
<dbReference type="Proteomes" id="UP000066995">
    <property type="component" value="Chromosome"/>
</dbReference>
<keyword evidence="2" id="KW-1185">Reference proteome</keyword>
<dbReference type="STRING" id="1433287.X808_15660"/>
<dbReference type="eggNOG" id="ENOG5032BAT">
    <property type="taxonomic scope" value="Bacteria"/>
</dbReference>
<dbReference type="EMBL" id="CP006943">
    <property type="protein sequence ID" value="AHG76088.1"/>
    <property type="molecule type" value="Genomic_DNA"/>
</dbReference>
<protein>
    <submittedName>
        <fullName evidence="1">PlpE</fullName>
    </submittedName>
</protein>
<dbReference type="AlphaFoldDB" id="W0QFQ6"/>
<proteinExistence type="predicted"/>
<organism evidence="1 2">
    <name type="scientific">Mannheimia varigena USDA-ARS-USMARC-1296</name>
    <dbReference type="NCBI Taxonomy" id="1433287"/>
    <lineage>
        <taxon>Bacteria</taxon>
        <taxon>Pseudomonadati</taxon>
        <taxon>Pseudomonadota</taxon>
        <taxon>Gammaproteobacteria</taxon>
        <taxon>Pasteurellales</taxon>
        <taxon>Pasteurellaceae</taxon>
        <taxon>Mannheimia</taxon>
    </lineage>
</organism>
<sequence>MVDKAGTKPKFDVVSGKQIIEEKDFLVLNLADINAEQLSSDFLIRSSDELFYGYYNDTNSKNLVDAADKFSQYFVVYDEKRVNNNISDKLTATYHKKEGFVYGSNPHTKEFAARISKLGDVEIQFKDGVATGRVKDGNSDIFNITGNTKQLEIAPTEGNPIITAILTQNQKSYTPGMEKAIMETKFINSKAGNSDQKYLIGEAKSDNWQAIMVSEKK</sequence>
<gene>
    <name evidence="1" type="ORF">X808_15660</name>
</gene>
<evidence type="ECO:0000313" key="1">
    <source>
        <dbReference type="EMBL" id="AHG76088.1"/>
    </source>
</evidence>
<dbReference type="HOGENOM" id="CLU_1271031_0_0_6"/>
<accession>W0QFQ6</accession>
<reference evidence="1 2" key="1">
    <citation type="submission" date="2013-12" db="EMBL/GenBank/DDBJ databases">
        <title>Annotation of the Mannheimia varigena USDA-ARS-USMARC-1296 complete genome.</title>
        <authorList>
            <person name="Harhay G.P."/>
            <person name="Clawson M.L."/>
            <person name="Murray R.W."/>
            <person name="Lubbers B.V."/>
            <person name="Heaton M.P."/>
            <person name="Chitko-Mckown C.G."/>
            <person name="Harhay D.M."/>
            <person name="Smith T.P.L."/>
        </authorList>
    </citation>
    <scope>NUCLEOTIDE SEQUENCE [LARGE SCALE GENOMIC DNA]</scope>
    <source>
        <strain evidence="1 2">USDA-ARS-USMARC-1296</strain>
    </source>
</reference>
<dbReference type="KEGG" id="mvi:X808_15660"/>
<evidence type="ECO:0000313" key="2">
    <source>
        <dbReference type="Proteomes" id="UP000066995"/>
    </source>
</evidence>
<name>W0QFQ6_9PAST</name>